<name>A0A9D4I025_DREPO</name>
<accession>A0A9D4I025</accession>
<sequence>MRPSQTSLTAPSRYVTFPCQIAQHKALSDLFDSAFMVCHLALSDSPAQGSLRVL</sequence>
<gene>
    <name evidence="1" type="ORF">DPMN_043889</name>
</gene>
<organism evidence="1 2">
    <name type="scientific">Dreissena polymorpha</name>
    <name type="common">Zebra mussel</name>
    <name type="synonym">Mytilus polymorpha</name>
    <dbReference type="NCBI Taxonomy" id="45954"/>
    <lineage>
        <taxon>Eukaryota</taxon>
        <taxon>Metazoa</taxon>
        <taxon>Spiralia</taxon>
        <taxon>Lophotrochozoa</taxon>
        <taxon>Mollusca</taxon>
        <taxon>Bivalvia</taxon>
        <taxon>Autobranchia</taxon>
        <taxon>Heteroconchia</taxon>
        <taxon>Euheterodonta</taxon>
        <taxon>Imparidentia</taxon>
        <taxon>Neoheterodontei</taxon>
        <taxon>Myida</taxon>
        <taxon>Dreissenoidea</taxon>
        <taxon>Dreissenidae</taxon>
        <taxon>Dreissena</taxon>
    </lineage>
</organism>
<dbReference type="Proteomes" id="UP000828390">
    <property type="component" value="Unassembled WGS sequence"/>
</dbReference>
<keyword evidence="2" id="KW-1185">Reference proteome</keyword>
<evidence type="ECO:0000313" key="1">
    <source>
        <dbReference type="EMBL" id="KAH3737306.1"/>
    </source>
</evidence>
<evidence type="ECO:0000313" key="2">
    <source>
        <dbReference type="Proteomes" id="UP000828390"/>
    </source>
</evidence>
<protein>
    <submittedName>
        <fullName evidence="1">Uncharacterized protein</fullName>
    </submittedName>
</protein>
<reference evidence="1" key="2">
    <citation type="submission" date="2020-11" db="EMBL/GenBank/DDBJ databases">
        <authorList>
            <person name="McCartney M.A."/>
            <person name="Auch B."/>
            <person name="Kono T."/>
            <person name="Mallez S."/>
            <person name="Becker A."/>
            <person name="Gohl D.M."/>
            <person name="Silverstein K.A.T."/>
            <person name="Koren S."/>
            <person name="Bechman K.B."/>
            <person name="Herman A."/>
            <person name="Abrahante J.E."/>
            <person name="Garbe J."/>
        </authorList>
    </citation>
    <scope>NUCLEOTIDE SEQUENCE</scope>
    <source>
        <strain evidence="1">Duluth1</strain>
        <tissue evidence="1">Whole animal</tissue>
    </source>
</reference>
<reference evidence="1" key="1">
    <citation type="journal article" date="2019" name="bioRxiv">
        <title>The Genome of the Zebra Mussel, Dreissena polymorpha: A Resource for Invasive Species Research.</title>
        <authorList>
            <person name="McCartney M.A."/>
            <person name="Auch B."/>
            <person name="Kono T."/>
            <person name="Mallez S."/>
            <person name="Zhang Y."/>
            <person name="Obille A."/>
            <person name="Becker A."/>
            <person name="Abrahante J.E."/>
            <person name="Garbe J."/>
            <person name="Badalamenti J.P."/>
            <person name="Herman A."/>
            <person name="Mangelson H."/>
            <person name="Liachko I."/>
            <person name="Sullivan S."/>
            <person name="Sone E.D."/>
            <person name="Koren S."/>
            <person name="Silverstein K.A.T."/>
            <person name="Beckman K.B."/>
            <person name="Gohl D.M."/>
        </authorList>
    </citation>
    <scope>NUCLEOTIDE SEQUENCE</scope>
    <source>
        <strain evidence="1">Duluth1</strain>
        <tissue evidence="1">Whole animal</tissue>
    </source>
</reference>
<comment type="caution">
    <text evidence="1">The sequence shown here is derived from an EMBL/GenBank/DDBJ whole genome shotgun (WGS) entry which is preliminary data.</text>
</comment>
<dbReference type="AlphaFoldDB" id="A0A9D4I025"/>
<dbReference type="EMBL" id="JAIWYP010000011">
    <property type="protein sequence ID" value="KAH3737306.1"/>
    <property type="molecule type" value="Genomic_DNA"/>
</dbReference>
<proteinExistence type="predicted"/>